<dbReference type="HOGENOM" id="CLU_049311_3_3_4"/>
<gene>
    <name evidence="1" type="ordered locus">Veis_0048</name>
</gene>
<dbReference type="OrthoDB" id="9816564at2"/>
<dbReference type="InterPro" id="IPR003737">
    <property type="entry name" value="GlcNAc_PI_deacetylase-related"/>
</dbReference>
<evidence type="ECO:0000313" key="1">
    <source>
        <dbReference type="EMBL" id="ABM55841.1"/>
    </source>
</evidence>
<dbReference type="Gene3D" id="3.40.50.10320">
    <property type="entry name" value="LmbE-like"/>
    <property type="match status" value="1"/>
</dbReference>
<dbReference type="InterPro" id="IPR024078">
    <property type="entry name" value="LmbE-like_dom_sf"/>
</dbReference>
<dbReference type="STRING" id="391735.Veis_0048"/>
<evidence type="ECO:0000313" key="2">
    <source>
        <dbReference type="Proteomes" id="UP000000374"/>
    </source>
</evidence>
<dbReference type="PANTHER" id="PTHR12993:SF30">
    <property type="entry name" value="N-ACETYL-ALPHA-D-GLUCOSAMINYL L-MALATE DEACETYLASE 1"/>
    <property type="match status" value="1"/>
</dbReference>
<proteinExistence type="predicted"/>
<accession>A1WDY4</accession>
<dbReference type="SUPFAM" id="SSF102588">
    <property type="entry name" value="LmbE-like"/>
    <property type="match status" value="1"/>
</dbReference>
<dbReference type="PANTHER" id="PTHR12993">
    <property type="entry name" value="N-ACETYLGLUCOSAMINYL-PHOSPHATIDYLINOSITOL DE-N-ACETYLASE-RELATED"/>
    <property type="match status" value="1"/>
</dbReference>
<dbReference type="AlphaFoldDB" id="A1WDY4"/>
<dbReference type="eggNOG" id="COG2120">
    <property type="taxonomic scope" value="Bacteria"/>
</dbReference>
<dbReference type="Pfam" id="PF02585">
    <property type="entry name" value="PIG-L"/>
    <property type="match status" value="1"/>
</dbReference>
<sequence length="249" mass="27372">MPHPRIASVVAVEPHPDDVEILCLGTLLKLKQEGTRLTIVCVTNGDKGSGNQPDLPYPEVAAMRFREASSVAAALGAEFINLGAEDEYLYDTPELRNALAAVFRRAKADVVLAPSPHCYQTDHTIASEIAFQAAHLSALPQLRITPPALPALPALPSAPAMYYYDTLPGLDFEPSFYVDISGQMARKQELARMHTSQMASMKSQSDWDLVEAIEVLGRMRGLQSGTRYAEAFRLCARYPRLKAWTQFPA</sequence>
<dbReference type="RefSeq" id="WP_011807860.1">
    <property type="nucleotide sequence ID" value="NC_008786.1"/>
</dbReference>
<dbReference type="EMBL" id="CP000542">
    <property type="protein sequence ID" value="ABM55841.1"/>
    <property type="molecule type" value="Genomic_DNA"/>
</dbReference>
<protein>
    <submittedName>
        <fullName evidence="1">LmbE family protein</fullName>
    </submittedName>
</protein>
<dbReference type="Proteomes" id="UP000000374">
    <property type="component" value="Chromosome"/>
</dbReference>
<dbReference type="KEGG" id="vei:Veis_0048"/>
<reference evidence="2" key="1">
    <citation type="submission" date="2006-12" db="EMBL/GenBank/DDBJ databases">
        <title>Complete sequence of chromosome 1 of Verminephrobacter eiseniae EF01-2.</title>
        <authorList>
            <person name="Copeland A."/>
            <person name="Lucas S."/>
            <person name="Lapidus A."/>
            <person name="Barry K."/>
            <person name="Detter J.C."/>
            <person name="Glavina del Rio T."/>
            <person name="Dalin E."/>
            <person name="Tice H."/>
            <person name="Pitluck S."/>
            <person name="Chertkov O."/>
            <person name="Brettin T."/>
            <person name="Bruce D."/>
            <person name="Han C."/>
            <person name="Tapia R."/>
            <person name="Gilna P."/>
            <person name="Schmutz J."/>
            <person name="Larimer F."/>
            <person name="Land M."/>
            <person name="Hauser L."/>
            <person name="Kyrpides N."/>
            <person name="Kim E."/>
            <person name="Stahl D."/>
            <person name="Richardson P."/>
        </authorList>
    </citation>
    <scope>NUCLEOTIDE SEQUENCE [LARGE SCALE GENOMIC DNA]</scope>
    <source>
        <strain evidence="2">EF01-2</strain>
    </source>
</reference>
<keyword evidence="2" id="KW-1185">Reference proteome</keyword>
<dbReference type="GO" id="GO:0016811">
    <property type="term" value="F:hydrolase activity, acting on carbon-nitrogen (but not peptide) bonds, in linear amides"/>
    <property type="evidence" value="ECO:0007669"/>
    <property type="project" value="TreeGrafter"/>
</dbReference>
<dbReference type="GeneID" id="76458806"/>
<organism evidence="1 2">
    <name type="scientific">Verminephrobacter eiseniae (strain EF01-2)</name>
    <dbReference type="NCBI Taxonomy" id="391735"/>
    <lineage>
        <taxon>Bacteria</taxon>
        <taxon>Pseudomonadati</taxon>
        <taxon>Pseudomonadota</taxon>
        <taxon>Betaproteobacteria</taxon>
        <taxon>Burkholderiales</taxon>
        <taxon>Comamonadaceae</taxon>
        <taxon>Verminephrobacter</taxon>
    </lineage>
</organism>
<name>A1WDY4_VEREI</name>